<evidence type="ECO:0000313" key="17">
    <source>
        <dbReference type="Proteomes" id="UP001275867"/>
    </source>
</evidence>
<dbReference type="InterPro" id="IPR040190">
    <property type="entry name" value="MURQ/GCKR"/>
</dbReference>
<evidence type="ECO:0000256" key="10">
    <source>
        <dbReference type="ARBA" id="ARBA00077905"/>
    </source>
</evidence>
<comment type="miscellaneous">
    <text evidence="12">A lyase-type mechanism (elimination/hydration) is suggested for the cleavage of the lactyl ether bond of MurNAc 6-phosphate, with the formation of an alpha,beta-unsaturated aldehyde intermediate with (E)-stereochemistry, followed by the syn addition of water to give product.</text>
</comment>
<dbReference type="GO" id="GO:0016835">
    <property type="term" value="F:carbon-oxygen lyase activity"/>
    <property type="evidence" value="ECO:0007669"/>
    <property type="project" value="UniProtKB-UniRule"/>
</dbReference>
<dbReference type="SUPFAM" id="SSF53697">
    <property type="entry name" value="SIS domain"/>
    <property type="match status" value="1"/>
</dbReference>
<gene>
    <name evidence="12 14" type="primary">murQ</name>
    <name evidence="15" type="ORF">A7K95_02160</name>
    <name evidence="14" type="ORF">GA842_03360</name>
</gene>
<dbReference type="EMBL" id="WERX01000008">
    <property type="protein sequence ID" value="MDV7693934.1"/>
    <property type="molecule type" value="Genomic_DNA"/>
</dbReference>
<comment type="catalytic activity">
    <reaction evidence="4 12">
        <text>N-acetyl-D-muramate 6-phosphate + H2O = N-acetyl-D-glucosamine 6-phosphate + (R)-lactate</text>
        <dbReference type="Rhea" id="RHEA:26410"/>
        <dbReference type="ChEBI" id="CHEBI:15377"/>
        <dbReference type="ChEBI" id="CHEBI:16004"/>
        <dbReference type="ChEBI" id="CHEBI:57513"/>
        <dbReference type="ChEBI" id="CHEBI:58722"/>
        <dbReference type="EC" id="4.2.1.126"/>
    </reaction>
</comment>
<sequence length="299" mass="32194">MNEINNLTTEKRNPNTMHLDEMTVYQILEVMNKEDQKVSQSIDHALDQIESVVKLIVSTFQMGGRLIYMGAGTSGRLGVLDASECVPTFGTDPEMVQGLIAGGKKAMTVAVEGAEDSEKLANQDIENLHLTKKDIVIGIAASGRTPYVIAGLKMAHQMGAKTASVACNVHAEVSKYADKNIEVDVGPEVLSGSTRLKAGTAGKMILNMLSTVSMVKIGKTYGNLMVDVKSTNEKLKIRAKHMIVLATGISEEEAGEYFDQAGQNSKVAIVMCLGNYSAKEARQRLIDANGFVRDAIGIK</sequence>
<dbReference type="AlphaFoldDB" id="A0AAP5WDA0"/>
<organism evidence="14 17">
    <name type="scientific">Pediococcus parvulus</name>
    <dbReference type="NCBI Taxonomy" id="54062"/>
    <lineage>
        <taxon>Bacteria</taxon>
        <taxon>Bacillati</taxon>
        <taxon>Bacillota</taxon>
        <taxon>Bacilli</taxon>
        <taxon>Lactobacillales</taxon>
        <taxon>Lactobacillaceae</taxon>
        <taxon>Pediococcus</taxon>
    </lineage>
</organism>
<dbReference type="PANTHER" id="PTHR10088:SF4">
    <property type="entry name" value="GLUCOKINASE REGULATORY PROTEIN"/>
    <property type="match status" value="1"/>
</dbReference>
<dbReference type="GO" id="GO:0016803">
    <property type="term" value="F:ether hydrolase activity"/>
    <property type="evidence" value="ECO:0007669"/>
    <property type="project" value="TreeGrafter"/>
</dbReference>
<feature type="domain" description="SIS" evidence="13">
    <location>
        <begin position="56"/>
        <end position="219"/>
    </location>
</feature>
<dbReference type="EC" id="4.2.1.126" evidence="8 12"/>
<comment type="pathway">
    <text evidence="5">Amino-sugar metabolism; 1,6-anhydro-N-acetylmuramate degradation.</text>
</comment>
<dbReference type="GO" id="GO:0009254">
    <property type="term" value="P:peptidoglycan turnover"/>
    <property type="evidence" value="ECO:0007669"/>
    <property type="project" value="TreeGrafter"/>
</dbReference>
<dbReference type="EMBL" id="LXND01000002">
    <property type="protein sequence ID" value="OAD64975.1"/>
    <property type="molecule type" value="Genomic_DNA"/>
</dbReference>
<evidence type="ECO:0000256" key="7">
    <source>
        <dbReference type="ARBA" id="ARBA00061234"/>
    </source>
</evidence>
<dbReference type="GO" id="GO:0046348">
    <property type="term" value="P:amino sugar catabolic process"/>
    <property type="evidence" value="ECO:0007669"/>
    <property type="project" value="InterPro"/>
</dbReference>
<dbReference type="GO" id="GO:0097367">
    <property type="term" value="F:carbohydrate derivative binding"/>
    <property type="evidence" value="ECO:0007669"/>
    <property type="project" value="InterPro"/>
</dbReference>
<keyword evidence="16" id="KW-1185">Reference proteome</keyword>
<dbReference type="PROSITE" id="PS01272">
    <property type="entry name" value="GCKR"/>
    <property type="match status" value="1"/>
</dbReference>
<dbReference type="InterPro" id="IPR046348">
    <property type="entry name" value="SIS_dom_sf"/>
</dbReference>
<feature type="active site" evidence="12">
    <location>
        <position position="115"/>
    </location>
</feature>
<evidence type="ECO:0000256" key="6">
    <source>
        <dbReference type="ARBA" id="ARBA00060672"/>
    </source>
</evidence>
<evidence type="ECO:0000256" key="9">
    <source>
        <dbReference type="ARBA" id="ARBA00070061"/>
    </source>
</evidence>
<comment type="caution">
    <text evidence="14">The sequence shown here is derived from an EMBL/GenBank/DDBJ whole genome shotgun (WGS) entry which is preliminary data.</text>
</comment>
<evidence type="ECO:0000256" key="1">
    <source>
        <dbReference type="ARBA" id="ARBA00011738"/>
    </source>
</evidence>
<keyword evidence="3 12" id="KW-0119">Carbohydrate metabolism</keyword>
<dbReference type="NCBIfam" id="NF003915">
    <property type="entry name" value="PRK05441.1"/>
    <property type="match status" value="1"/>
</dbReference>
<evidence type="ECO:0000313" key="16">
    <source>
        <dbReference type="Proteomes" id="UP000077280"/>
    </source>
</evidence>
<evidence type="ECO:0000256" key="12">
    <source>
        <dbReference type="HAMAP-Rule" id="MF_00068"/>
    </source>
</evidence>
<accession>A0AAP5WDA0</accession>
<keyword evidence="2 12" id="KW-0456">Lyase</keyword>
<name>A0AAP5WDA0_9LACO</name>
<evidence type="ECO:0000256" key="3">
    <source>
        <dbReference type="ARBA" id="ARBA00023277"/>
    </source>
</evidence>
<dbReference type="Proteomes" id="UP001275867">
    <property type="component" value="Unassembled WGS sequence"/>
</dbReference>
<dbReference type="CDD" id="cd05007">
    <property type="entry name" value="SIS_Etherase"/>
    <property type="match status" value="1"/>
</dbReference>
<dbReference type="Gene3D" id="3.40.50.10490">
    <property type="entry name" value="Glucose-6-phosphate isomerase like protein, domain 1"/>
    <property type="match status" value="1"/>
</dbReference>
<dbReference type="FunFam" id="3.40.50.10490:FF:000014">
    <property type="entry name" value="N-acetylmuramic acid 6-phosphate etherase"/>
    <property type="match status" value="1"/>
</dbReference>
<dbReference type="Pfam" id="PF22645">
    <property type="entry name" value="GKRP_SIS_N"/>
    <property type="match status" value="1"/>
</dbReference>
<dbReference type="PROSITE" id="PS51464">
    <property type="entry name" value="SIS"/>
    <property type="match status" value="1"/>
</dbReference>
<comment type="subunit">
    <text evidence="1 12">Homodimer.</text>
</comment>
<comment type="pathway">
    <text evidence="12">Amino-sugar metabolism; N-acetylmuramate degradation.</text>
</comment>
<dbReference type="InterPro" id="IPR005486">
    <property type="entry name" value="Glucokinase_regulatory_CS"/>
</dbReference>
<reference evidence="14" key="2">
    <citation type="submission" date="2019-10" db="EMBL/GenBank/DDBJ databases">
        <title>Malate fermentation in French cider.</title>
        <authorList>
            <person name="Cousin F.J."/>
            <person name="Medina Fernandez S."/>
            <person name="Misery B."/>
            <person name="Laplace J.-M."/>
            <person name="Cretenet M."/>
        </authorList>
    </citation>
    <scope>NUCLEOTIDE SEQUENCE</scope>
    <source>
        <strain evidence="14">UCMA15901</strain>
    </source>
</reference>
<dbReference type="InterPro" id="IPR001347">
    <property type="entry name" value="SIS_dom"/>
</dbReference>
<dbReference type="RefSeq" id="WP_068804756.1">
    <property type="nucleotide sequence ID" value="NZ_LXND01000002.1"/>
</dbReference>
<evidence type="ECO:0000256" key="8">
    <source>
        <dbReference type="ARBA" id="ARBA00067056"/>
    </source>
</evidence>
<comment type="similarity">
    <text evidence="7 12">Belongs to the GCKR-like family. MurNAc-6-P etherase subfamily.</text>
</comment>
<dbReference type="Proteomes" id="UP000077280">
    <property type="component" value="Unassembled WGS sequence"/>
</dbReference>
<dbReference type="FunFam" id="1.10.8.1080:FF:000001">
    <property type="entry name" value="N-acetylmuramic acid 6-phosphate etherase"/>
    <property type="match status" value="1"/>
</dbReference>
<evidence type="ECO:0000313" key="14">
    <source>
        <dbReference type="EMBL" id="MDV7693934.1"/>
    </source>
</evidence>
<dbReference type="HAMAP" id="MF_00068">
    <property type="entry name" value="MurQ"/>
    <property type="match status" value="1"/>
</dbReference>
<dbReference type="PANTHER" id="PTHR10088">
    <property type="entry name" value="GLUCOKINASE REGULATORY PROTEIN"/>
    <property type="match status" value="1"/>
</dbReference>
<dbReference type="InterPro" id="IPR005488">
    <property type="entry name" value="Etherase_MurQ"/>
</dbReference>
<evidence type="ECO:0000256" key="4">
    <source>
        <dbReference type="ARBA" id="ARBA00051747"/>
    </source>
</evidence>
<dbReference type="NCBIfam" id="TIGR00274">
    <property type="entry name" value="N-acetylmuramic acid 6-phosphate etherase"/>
    <property type="match status" value="1"/>
</dbReference>
<evidence type="ECO:0000256" key="5">
    <source>
        <dbReference type="ARBA" id="ARBA00060595"/>
    </source>
</evidence>
<evidence type="ECO:0000256" key="2">
    <source>
        <dbReference type="ARBA" id="ARBA00023239"/>
    </source>
</evidence>
<evidence type="ECO:0000259" key="13">
    <source>
        <dbReference type="PROSITE" id="PS51464"/>
    </source>
</evidence>
<evidence type="ECO:0000256" key="11">
    <source>
        <dbReference type="ARBA" id="ARBA00084049"/>
    </source>
</evidence>
<feature type="active site" description="Proton donor" evidence="12">
    <location>
        <position position="84"/>
    </location>
</feature>
<reference evidence="15 16" key="1">
    <citation type="submission" date="2016-05" db="EMBL/GenBank/DDBJ databases">
        <title>Draft genome sequence of Pediococcus parvulus 2.6, a probiotic beta-glucan producer strain.</title>
        <authorList>
            <person name="Mohedano M.L."/>
            <person name="Perez-Ramos A."/>
            <person name="Duenas M.T."/>
            <person name="Lamontanara A."/>
            <person name="Orru L."/>
            <person name="Spano G."/>
            <person name="Capozzi V."/>
            <person name="Lopez P."/>
        </authorList>
    </citation>
    <scope>NUCLEOTIDE SEQUENCE [LARGE SCALE GENOMIC DNA]</scope>
    <source>
        <strain evidence="15 16">2.6</strain>
    </source>
</reference>
<protein>
    <recommendedName>
        <fullName evidence="9 12">N-acetylmuramic acid 6-phosphate etherase</fullName>
        <shortName evidence="12">MurNAc-6-P etherase</shortName>
        <ecNumber evidence="8 12">4.2.1.126</ecNumber>
    </recommendedName>
    <alternativeName>
        <fullName evidence="11 12">N-acetylmuramic acid 6-phosphate hydrolase</fullName>
    </alternativeName>
    <alternativeName>
        <fullName evidence="10 12">N-acetylmuramic acid 6-phosphate lyase</fullName>
    </alternativeName>
</protein>
<comment type="pathway">
    <text evidence="6">Cell wall biogenesis.</text>
</comment>
<comment type="function">
    <text evidence="12">Specifically catalyzes the cleavage of the D-lactyl ether substituent of MurNAc 6-phosphate, producing GlcNAc 6-phosphate and D-lactate.</text>
</comment>
<proteinExistence type="inferred from homology"/>
<evidence type="ECO:0000313" key="15">
    <source>
        <dbReference type="EMBL" id="OAD64975.1"/>
    </source>
</evidence>
<dbReference type="Gene3D" id="1.10.8.1080">
    <property type="match status" value="1"/>
</dbReference>
<dbReference type="NCBIfam" id="NF009222">
    <property type="entry name" value="PRK12570.1"/>
    <property type="match status" value="1"/>
</dbReference>